<name>A0A8K1QPS2_9CAUD</name>
<evidence type="ECO:0008006" key="2">
    <source>
        <dbReference type="Google" id="ProtNLM"/>
    </source>
</evidence>
<dbReference type="EMBL" id="OK136181">
    <property type="protein sequence ID" value="UDW09935.1"/>
    <property type="molecule type" value="Genomic_DNA"/>
</dbReference>
<protein>
    <recommendedName>
        <fullName evidence="2">HNH endonuclease</fullName>
    </recommendedName>
</protein>
<evidence type="ECO:0000313" key="1">
    <source>
        <dbReference type="EMBL" id="UDW09935.1"/>
    </source>
</evidence>
<organism evidence="1">
    <name type="scientific">Escherichia phage 18-1-2</name>
    <dbReference type="NCBI Taxonomy" id="2883041"/>
    <lineage>
        <taxon>Viruses</taxon>
        <taxon>Duplodnaviria</taxon>
        <taxon>Heunggongvirae</taxon>
        <taxon>Uroviricota</taxon>
        <taxon>Caudoviricetes</taxon>
        <taxon>Vequintavirinae</taxon>
        <taxon>Avunavirus</taxon>
    </lineage>
</organism>
<accession>A0A8K1QPS2</accession>
<reference evidence="1" key="1">
    <citation type="submission" date="2021-09" db="EMBL/GenBank/DDBJ databases">
        <authorList>
            <person name="Huang Q."/>
            <person name="Tao Y."/>
        </authorList>
    </citation>
    <scope>NUCLEOTIDE SEQUENCE</scope>
</reference>
<sequence>MKLTIELVPKTAWFNNLRSYLSKSEWDKVRKKCYVEAGYKCEICGGKGHKHPVECHEVWDFEDGKITLKGLIALCPSCHEVKHIGLASLRGRGHIALKHFMKVNNIPQHVAEKYVEDAFALYRERSKRQEWELDVSYLKDYLGNT</sequence>
<proteinExistence type="predicted"/>